<name>A0A1G4TI21_9HYPH</name>
<evidence type="ECO:0000313" key="3">
    <source>
        <dbReference type="EMBL" id="SCW81050.1"/>
    </source>
</evidence>
<feature type="signal peptide" evidence="2">
    <location>
        <begin position="1"/>
        <end position="29"/>
    </location>
</feature>
<reference evidence="3 4" key="1">
    <citation type="submission" date="2016-10" db="EMBL/GenBank/DDBJ databases">
        <authorList>
            <person name="de Groot N.N."/>
        </authorList>
    </citation>
    <scope>NUCLEOTIDE SEQUENCE [LARGE SCALE GENOMIC DNA]</scope>
    <source>
        <strain evidence="3 4">CGMCC 1.3401</strain>
    </source>
</reference>
<keyword evidence="2" id="KW-0732">Signal</keyword>
<feature type="compositionally biased region" description="Polar residues" evidence="1">
    <location>
        <begin position="42"/>
        <end position="71"/>
    </location>
</feature>
<dbReference type="AlphaFoldDB" id="A0A1G4TI21"/>
<dbReference type="EMBL" id="FMTM01000010">
    <property type="protein sequence ID" value="SCW81050.1"/>
    <property type="molecule type" value="Genomic_DNA"/>
</dbReference>
<sequence>MLSIQENVVNCTKRIGACAVGLLCGLALAQPIAGQSDRCQAPDQQQNRARPLENGNSNSGFTNRSDTSKLSDCNGVLVPPSIGDADLVKPAPPIGNTPIIPPDLPKQQ</sequence>
<feature type="region of interest" description="Disordered" evidence="1">
    <location>
        <begin position="35"/>
        <end position="108"/>
    </location>
</feature>
<accession>A0A1G4TI21</accession>
<evidence type="ECO:0000313" key="4">
    <source>
        <dbReference type="Proteomes" id="UP000199542"/>
    </source>
</evidence>
<dbReference type="Proteomes" id="UP000199542">
    <property type="component" value="Unassembled WGS sequence"/>
</dbReference>
<feature type="compositionally biased region" description="Pro residues" evidence="1">
    <location>
        <begin position="90"/>
        <end position="108"/>
    </location>
</feature>
<evidence type="ECO:0000256" key="1">
    <source>
        <dbReference type="SAM" id="MobiDB-lite"/>
    </source>
</evidence>
<organism evidence="3 4">
    <name type="scientific">Rhizobium mongolense subsp. loessense</name>
    <dbReference type="NCBI Taxonomy" id="158890"/>
    <lineage>
        <taxon>Bacteria</taxon>
        <taxon>Pseudomonadati</taxon>
        <taxon>Pseudomonadota</taxon>
        <taxon>Alphaproteobacteria</taxon>
        <taxon>Hyphomicrobiales</taxon>
        <taxon>Rhizobiaceae</taxon>
        <taxon>Rhizobium/Agrobacterium group</taxon>
        <taxon>Rhizobium</taxon>
    </lineage>
</organism>
<proteinExistence type="predicted"/>
<feature type="chain" id="PRO_5011694701" evidence="2">
    <location>
        <begin position="30"/>
        <end position="108"/>
    </location>
</feature>
<evidence type="ECO:0000256" key="2">
    <source>
        <dbReference type="SAM" id="SignalP"/>
    </source>
</evidence>
<protein>
    <submittedName>
        <fullName evidence="3">Uncharacterized protein</fullName>
    </submittedName>
</protein>
<gene>
    <name evidence="3" type="ORF">SAMN02927900_05182</name>
</gene>